<sequence>MVRVEQIIEQMRKNPKGVRFSDLAKVCDEHFGEPRQRGTSHRVYRMPWAGDPRVNIQDDKGKAKPYQVGQVLAAIDRLKGEKK</sequence>
<dbReference type="AlphaFoldDB" id="A0A6G8FGI6"/>
<accession>A0A6G8FGI6</accession>
<dbReference type="Proteomes" id="UP000501387">
    <property type="component" value="Chromosome"/>
</dbReference>
<protein>
    <submittedName>
        <fullName evidence="1">Toxin HicA</fullName>
    </submittedName>
</protein>
<reference evidence="1 2" key="1">
    <citation type="submission" date="2020-03" db="EMBL/GenBank/DDBJ databases">
        <title>Leucobacter sp. nov., isolated from beetles.</title>
        <authorList>
            <person name="Hyun D.-W."/>
            <person name="Bae J.-W."/>
        </authorList>
    </citation>
    <scope>NUCLEOTIDE SEQUENCE [LARGE SCALE GENOMIC DNA]</scope>
    <source>
        <strain evidence="1 2">HDW9B</strain>
    </source>
</reference>
<organism evidence="1 2">
    <name type="scientific">Leucobacter insecticola</name>
    <dbReference type="NCBI Taxonomy" id="2714934"/>
    <lineage>
        <taxon>Bacteria</taxon>
        <taxon>Bacillati</taxon>
        <taxon>Actinomycetota</taxon>
        <taxon>Actinomycetes</taxon>
        <taxon>Micrococcales</taxon>
        <taxon>Microbacteriaceae</taxon>
        <taxon>Leucobacter</taxon>
    </lineage>
</organism>
<dbReference type="KEGG" id="lins:G7067_02350"/>
<evidence type="ECO:0000313" key="2">
    <source>
        <dbReference type="Proteomes" id="UP000501387"/>
    </source>
</evidence>
<dbReference type="EMBL" id="CP049934">
    <property type="protein sequence ID" value="QIM15511.1"/>
    <property type="molecule type" value="Genomic_DNA"/>
</dbReference>
<gene>
    <name evidence="1" type="ORF">G7067_02350</name>
</gene>
<keyword evidence="2" id="KW-1185">Reference proteome</keyword>
<name>A0A6G8FGI6_9MICO</name>
<evidence type="ECO:0000313" key="1">
    <source>
        <dbReference type="EMBL" id="QIM15511.1"/>
    </source>
</evidence>
<proteinExistence type="predicted"/>
<dbReference type="RefSeq" id="WP_166321669.1">
    <property type="nucleotide sequence ID" value="NZ_CP049934.1"/>
</dbReference>